<evidence type="ECO:0000313" key="1">
    <source>
        <dbReference type="EMBL" id="ODQ79289.1"/>
    </source>
</evidence>
<dbReference type="GeneID" id="30147137"/>
<dbReference type="EMBL" id="KV454433">
    <property type="protein sequence ID" value="ODQ79289.1"/>
    <property type="molecule type" value="Genomic_DNA"/>
</dbReference>
<proteinExistence type="predicted"/>
<gene>
    <name evidence="1" type="ORF">BABINDRAFT_162316</name>
</gene>
<evidence type="ECO:0000313" key="2">
    <source>
        <dbReference type="Proteomes" id="UP000094336"/>
    </source>
</evidence>
<keyword evidence="2" id="KW-1185">Reference proteome</keyword>
<organism evidence="1 2">
    <name type="scientific">Babjeviella inositovora NRRL Y-12698</name>
    <dbReference type="NCBI Taxonomy" id="984486"/>
    <lineage>
        <taxon>Eukaryota</taxon>
        <taxon>Fungi</taxon>
        <taxon>Dikarya</taxon>
        <taxon>Ascomycota</taxon>
        <taxon>Saccharomycotina</taxon>
        <taxon>Pichiomycetes</taxon>
        <taxon>Serinales incertae sedis</taxon>
        <taxon>Babjeviella</taxon>
    </lineage>
</organism>
<protein>
    <submittedName>
        <fullName evidence="1">Uncharacterized protein</fullName>
    </submittedName>
</protein>
<name>A0A1E3QNK6_9ASCO</name>
<sequence length="103" mass="11760">MHARADWVHMHVRPNLDPNWASVRFSEWPRSTSVLTSPENYYLNSAYILGSVNGFHRVLVKHVSDTAALTDNEQIKQQLAPKRTGIYNRSCMGVHLSWLLSLA</sequence>
<dbReference type="AlphaFoldDB" id="A0A1E3QNK6"/>
<accession>A0A1E3QNK6</accession>
<dbReference type="RefSeq" id="XP_018984617.1">
    <property type="nucleotide sequence ID" value="XM_019129284.1"/>
</dbReference>
<reference evidence="2" key="1">
    <citation type="submission" date="2016-05" db="EMBL/GenBank/DDBJ databases">
        <title>Comparative genomics of biotechnologically important yeasts.</title>
        <authorList>
            <consortium name="DOE Joint Genome Institute"/>
            <person name="Riley R."/>
            <person name="Haridas S."/>
            <person name="Wolfe K.H."/>
            <person name="Lopes M.R."/>
            <person name="Hittinger C.T."/>
            <person name="Goker M."/>
            <person name="Salamov A."/>
            <person name="Wisecaver J."/>
            <person name="Long T.M."/>
            <person name="Aerts A.L."/>
            <person name="Barry K."/>
            <person name="Choi C."/>
            <person name="Clum A."/>
            <person name="Coughlan A.Y."/>
            <person name="Deshpande S."/>
            <person name="Douglass A.P."/>
            <person name="Hanson S.J."/>
            <person name="Klenk H.-P."/>
            <person name="Labutti K."/>
            <person name="Lapidus A."/>
            <person name="Lindquist E."/>
            <person name="Lipzen A."/>
            <person name="Meier-Kolthoff J.P."/>
            <person name="Ohm R.A."/>
            <person name="Otillar R.P."/>
            <person name="Pangilinan J."/>
            <person name="Peng Y."/>
            <person name="Rokas A."/>
            <person name="Rosa C.A."/>
            <person name="Scheuner C."/>
            <person name="Sibirny A.A."/>
            <person name="Slot J.C."/>
            <person name="Stielow J.B."/>
            <person name="Sun H."/>
            <person name="Kurtzman C.P."/>
            <person name="Blackwell M."/>
            <person name="Grigoriev I.V."/>
            <person name="Jeffries T.W."/>
        </authorList>
    </citation>
    <scope>NUCLEOTIDE SEQUENCE [LARGE SCALE GENOMIC DNA]</scope>
    <source>
        <strain evidence="2">NRRL Y-12698</strain>
    </source>
</reference>
<dbReference type="Proteomes" id="UP000094336">
    <property type="component" value="Unassembled WGS sequence"/>
</dbReference>